<name>A0A427ASZ8_ENSVE</name>
<dbReference type="GO" id="GO:0003924">
    <property type="term" value="F:GTPase activity"/>
    <property type="evidence" value="ECO:0007669"/>
    <property type="project" value="InterPro"/>
</dbReference>
<dbReference type="EMBL" id="AMZH03001413">
    <property type="protein sequence ID" value="RRT79384.1"/>
    <property type="molecule type" value="Genomic_DNA"/>
</dbReference>
<sequence>MATIRLLLSGSSQSSTSSHLANAVSSSFLLFPNLNNPVFCPSAITLSPIRLPSKPYPVSFRAASASPSPPPPPTSAEPDGTGAAAPTRGDLYLERQQSMSATALVLKKNKVGKKNRRNDAKLPTNVACCYGCGAPLQTTENDAPGYVNAETYELVRFMFLWTEGHFLIRDYKILDNLNFLSCLYHMQKKRHHQLKTILCGRCKLLSHGHMVTAVGGHGGYSGGKQFISAEELREKLSYLRHEKVLIVKLVSDHIRYL</sequence>
<proteinExistence type="predicted"/>
<feature type="region of interest" description="Disordered" evidence="1">
    <location>
        <begin position="60"/>
        <end position="87"/>
    </location>
</feature>
<dbReference type="PANTHER" id="PTHR47569">
    <property type="entry name" value="NO-ASSOCIATED PROTEIN 1, CHLOROPLASTIC/MITOCHONDRIAL"/>
    <property type="match status" value="1"/>
</dbReference>
<accession>A0A427ASZ8</accession>
<evidence type="ECO:0000313" key="3">
    <source>
        <dbReference type="Proteomes" id="UP000287651"/>
    </source>
</evidence>
<evidence type="ECO:0000313" key="2">
    <source>
        <dbReference type="EMBL" id="RRT79384.1"/>
    </source>
</evidence>
<protein>
    <submittedName>
        <fullName evidence="2">Uncharacterized protein</fullName>
    </submittedName>
</protein>
<gene>
    <name evidence="2" type="ORF">B296_00023894</name>
</gene>
<dbReference type="AlphaFoldDB" id="A0A427ASZ8"/>
<comment type="caution">
    <text evidence="2">The sequence shown here is derived from an EMBL/GenBank/DDBJ whole genome shotgun (WGS) entry which is preliminary data.</text>
</comment>
<dbReference type="InterPro" id="IPR044229">
    <property type="entry name" value="NOA1"/>
</dbReference>
<dbReference type="Proteomes" id="UP000287651">
    <property type="component" value="Unassembled WGS sequence"/>
</dbReference>
<evidence type="ECO:0000256" key="1">
    <source>
        <dbReference type="SAM" id="MobiDB-lite"/>
    </source>
</evidence>
<reference evidence="2 3" key="1">
    <citation type="journal article" date="2014" name="Agronomy (Basel)">
        <title>A Draft Genome Sequence for Ensete ventricosum, the Drought-Tolerant Tree Against Hunger.</title>
        <authorList>
            <person name="Harrison J."/>
            <person name="Moore K.A."/>
            <person name="Paszkiewicz K."/>
            <person name="Jones T."/>
            <person name="Grant M."/>
            <person name="Ambacheew D."/>
            <person name="Muzemil S."/>
            <person name="Studholme D.J."/>
        </authorList>
    </citation>
    <scope>NUCLEOTIDE SEQUENCE [LARGE SCALE GENOMIC DNA]</scope>
</reference>
<dbReference type="PANTHER" id="PTHR47569:SF2">
    <property type="entry name" value="NO-ASSOCIATED PROTEIN 1, CHLOROPLASTIC_MITOCHONDRIAL"/>
    <property type="match status" value="1"/>
</dbReference>
<organism evidence="2 3">
    <name type="scientific">Ensete ventricosum</name>
    <name type="common">Abyssinian banana</name>
    <name type="synonym">Musa ensete</name>
    <dbReference type="NCBI Taxonomy" id="4639"/>
    <lineage>
        <taxon>Eukaryota</taxon>
        <taxon>Viridiplantae</taxon>
        <taxon>Streptophyta</taxon>
        <taxon>Embryophyta</taxon>
        <taxon>Tracheophyta</taxon>
        <taxon>Spermatophyta</taxon>
        <taxon>Magnoliopsida</taxon>
        <taxon>Liliopsida</taxon>
        <taxon>Zingiberales</taxon>
        <taxon>Musaceae</taxon>
        <taxon>Ensete</taxon>
    </lineage>
</organism>